<sequence length="909" mass="105042">MLNKFVGDTSLIITSEYIVIKDNLSYEEIPAHILDRQVRKLRTKEVALVMVQWRNQFVEENTWESKEHMKNKISIRIGKVAYELELPEELAAVHPVFHISMLNKFMGDPSLIITTEYIVIKDNLSYEEIPAHILDRQVRKLRTKEVASIKVLWRNQFVEENTWESKEHMKNRYPNLFDPEEILYQGKTNILADVANRLSMCSTAHVGEEKRKLTKDVHRLARLGVQLMDSNEGGIVVAYELELPEELAAIHPVFHISMLNKLMGDPSHIITTEYIVIKDNLFFEEIPAHILDRQVRKLRTKEVTSAKLLWGNQYVKEDTRESKEDMKKRYPYLFEPEEILYQGKTNVIADVVSRLSMCSTAHVEEEKRELTKDVHRLARLGVQLMDSNEGGIVVMNGTKSSLVISIRIGKVAYELELPEELAAVHPVFHISMLNKFMGDPSLIITTEYIVIKDNLSYEEIPAHILDRQVRKLRTKEVASIKVLWRNQFVEENTWESKEHMKNRYPNLFDPEEILYQGKTNILADVANRLSMCSTAHVEEEKRKLTKDVHRLARLGVQLMDSNEGGIVVAYELELPEELAAIHPVFHISMLNKLMGDPSHIITTEYIVIKDNLFFEEIPAHILDRQVRKLRTKEVTSAKLLWGNQYVKEDTRESKEDMKKRYPYLFEPEEILYQGKTNVIADVVSRLSMCSTAHVEEEKRELTKDVHRLARLGVQLMDSNEGGIVVMNGTKSSLVISIRIGKVAYELELPEELAAVHPVFHISMLNKFMGDPSLIITTEYIVIKDNLSYEEIPAHILDRQVRKLRTKEVASIKVLWRNQFVEENTWESKEHMKNRYPNLFDPEEILDQGKTNILADVANRLSMCSTAHVEEEKRKLTKDVHRLARLGVQLMDSNEGGIVVMNGTKSSLVF</sequence>
<dbReference type="Pfam" id="PF24626">
    <property type="entry name" value="SH3_Tf2-1"/>
    <property type="match status" value="3"/>
</dbReference>
<dbReference type="InterPro" id="IPR056924">
    <property type="entry name" value="SH3_Tf2-1"/>
</dbReference>
<dbReference type="PANTHER" id="PTHR46148">
    <property type="entry name" value="CHROMO DOMAIN-CONTAINING PROTEIN"/>
    <property type="match status" value="1"/>
</dbReference>
<dbReference type="Proteomes" id="UP001234989">
    <property type="component" value="Chromosome 1"/>
</dbReference>
<dbReference type="SUPFAM" id="SSF54160">
    <property type="entry name" value="Chromo domain-like"/>
    <property type="match status" value="1"/>
</dbReference>
<dbReference type="PANTHER" id="PTHR46148:SF56">
    <property type="entry name" value="RETROTRANSPOSON PROTEIN"/>
    <property type="match status" value="1"/>
</dbReference>
<protein>
    <recommendedName>
        <fullName evidence="1">Tf2-1-like SH3-like domain-containing protein</fullName>
    </recommendedName>
</protein>
<dbReference type="InterPro" id="IPR016197">
    <property type="entry name" value="Chromo-like_dom_sf"/>
</dbReference>
<evidence type="ECO:0000313" key="3">
    <source>
        <dbReference type="Proteomes" id="UP001234989"/>
    </source>
</evidence>
<keyword evidence="3" id="KW-1185">Reference proteome</keyword>
<feature type="domain" description="Tf2-1-like SH3-like" evidence="1">
    <location>
        <begin position="72"/>
        <end position="105"/>
    </location>
</feature>
<proteinExistence type="predicted"/>
<accession>A0AAF0T5E4</accession>
<name>A0AAF0T5E4_SOLVR</name>
<evidence type="ECO:0000313" key="2">
    <source>
        <dbReference type="EMBL" id="WMV08497.1"/>
    </source>
</evidence>
<organism evidence="2 3">
    <name type="scientific">Solanum verrucosum</name>
    <dbReference type="NCBI Taxonomy" id="315347"/>
    <lineage>
        <taxon>Eukaryota</taxon>
        <taxon>Viridiplantae</taxon>
        <taxon>Streptophyta</taxon>
        <taxon>Embryophyta</taxon>
        <taxon>Tracheophyta</taxon>
        <taxon>Spermatophyta</taxon>
        <taxon>Magnoliopsida</taxon>
        <taxon>eudicotyledons</taxon>
        <taxon>Gunneridae</taxon>
        <taxon>Pentapetalae</taxon>
        <taxon>asterids</taxon>
        <taxon>lamiids</taxon>
        <taxon>Solanales</taxon>
        <taxon>Solanaceae</taxon>
        <taxon>Solanoideae</taxon>
        <taxon>Solaneae</taxon>
        <taxon>Solanum</taxon>
    </lineage>
</organism>
<reference evidence="2" key="1">
    <citation type="submission" date="2023-08" db="EMBL/GenBank/DDBJ databases">
        <title>A de novo genome assembly of Solanum verrucosum Schlechtendal, a Mexican diploid species geographically isolated from the other diploid A-genome species in potato relatives.</title>
        <authorList>
            <person name="Hosaka K."/>
        </authorList>
    </citation>
    <scope>NUCLEOTIDE SEQUENCE</scope>
    <source>
        <tissue evidence="2">Young leaves</tissue>
    </source>
</reference>
<feature type="domain" description="Tf2-1-like SH3-like" evidence="1">
    <location>
        <begin position="406"/>
        <end position="436"/>
    </location>
</feature>
<dbReference type="AlphaFoldDB" id="A0AAF0T5E4"/>
<evidence type="ECO:0000259" key="1">
    <source>
        <dbReference type="Pfam" id="PF24626"/>
    </source>
</evidence>
<dbReference type="EMBL" id="CP133612">
    <property type="protein sequence ID" value="WMV08497.1"/>
    <property type="molecule type" value="Genomic_DNA"/>
</dbReference>
<feature type="domain" description="Tf2-1-like SH3-like" evidence="1">
    <location>
        <begin position="737"/>
        <end position="767"/>
    </location>
</feature>
<gene>
    <name evidence="2" type="ORF">MTR67_001882</name>
</gene>